<feature type="transmembrane region" description="Helical" evidence="1">
    <location>
        <begin position="419"/>
        <end position="441"/>
    </location>
</feature>
<feature type="transmembrane region" description="Helical" evidence="1">
    <location>
        <begin position="447"/>
        <end position="478"/>
    </location>
</feature>
<keyword evidence="1" id="KW-0812">Transmembrane</keyword>
<dbReference type="AlphaFoldDB" id="A0A067K0G5"/>
<evidence type="ECO:0000313" key="4">
    <source>
        <dbReference type="Proteomes" id="UP000027138"/>
    </source>
</evidence>
<sequence length="491" mass="55445">MSIEGLEILDDDDTSALCIAAETGSMRIVDLVLTKNSKLVSIPVGVDLPVNIACRKGFRELTWFLYSKTPFELLLPENGTLGAELLHVSFFSKMFDFSLALIQRCPRLAVTRTIHKTTPLIELSSMSELFPSSNRLSFWKRRIYSGLKQIYDMKLTHIYALQVIRCIFEGTSITKNQDIIKKGIDEALFTATESGIVEIVIEILKANPSIITTRNTLSRGIIEYAIEYRQEKVFSIIYAVGEWKGLLINSFDGDGNNTLHMAGMLAPAHRLAHISSPALQMQRELQWYKEVESIVDPALKQYVNEEEYTPSQLFTKSHKELKEEGEKWMKGIATSSTVVGALIITIMFTTAFTVPGGNFQDTGFPIFLHKKAFKVFIVADAISLFASSTSVLMFLGVLTSRYAEEDFLESLPRKMIMGLSTLFFSIAAMMISFCATLIIMLDGDLKLIIPIILLASIPVTVFIFLQFPLLVEIFVSTYRPRLFDRKMKYWY</sequence>
<feature type="transmembrane region" description="Helical" evidence="1">
    <location>
        <begin position="332"/>
        <end position="355"/>
    </location>
</feature>
<dbReference type="EMBL" id="KK914983">
    <property type="protein sequence ID" value="KDP25715.1"/>
    <property type="molecule type" value="Genomic_DNA"/>
</dbReference>
<evidence type="ECO:0000256" key="1">
    <source>
        <dbReference type="SAM" id="Phobius"/>
    </source>
</evidence>
<feature type="transmembrane region" description="Helical" evidence="1">
    <location>
        <begin position="375"/>
        <end position="398"/>
    </location>
</feature>
<dbReference type="InterPro" id="IPR036770">
    <property type="entry name" value="Ankyrin_rpt-contain_sf"/>
</dbReference>
<dbReference type="GO" id="GO:0016020">
    <property type="term" value="C:membrane"/>
    <property type="evidence" value="ECO:0007669"/>
    <property type="project" value="TreeGrafter"/>
</dbReference>
<proteinExistence type="predicted"/>
<evidence type="ECO:0000313" key="3">
    <source>
        <dbReference type="EMBL" id="KDP25715.1"/>
    </source>
</evidence>
<evidence type="ECO:0000259" key="2">
    <source>
        <dbReference type="Pfam" id="PF13962"/>
    </source>
</evidence>
<dbReference type="STRING" id="180498.A0A067K0G5"/>
<feature type="domain" description="PGG" evidence="2">
    <location>
        <begin position="327"/>
        <end position="439"/>
    </location>
</feature>
<dbReference type="SUPFAM" id="SSF48403">
    <property type="entry name" value="Ankyrin repeat"/>
    <property type="match status" value="1"/>
</dbReference>
<dbReference type="InterPro" id="IPR026961">
    <property type="entry name" value="PGG_dom"/>
</dbReference>
<protein>
    <recommendedName>
        <fullName evidence="2">PGG domain-containing protein</fullName>
    </recommendedName>
</protein>
<gene>
    <name evidence="3" type="ORF">JCGZ_23936</name>
</gene>
<dbReference type="Proteomes" id="UP000027138">
    <property type="component" value="Unassembled WGS sequence"/>
</dbReference>
<accession>A0A067K0G5</accession>
<keyword evidence="1" id="KW-1133">Transmembrane helix</keyword>
<reference evidence="3 4" key="1">
    <citation type="journal article" date="2014" name="PLoS ONE">
        <title>Global Analysis of Gene Expression Profiles in Physic Nut (Jatropha curcas L.) Seedlings Exposed to Salt Stress.</title>
        <authorList>
            <person name="Zhang L."/>
            <person name="Zhang C."/>
            <person name="Wu P."/>
            <person name="Chen Y."/>
            <person name="Li M."/>
            <person name="Jiang H."/>
            <person name="Wu G."/>
        </authorList>
    </citation>
    <scope>NUCLEOTIDE SEQUENCE [LARGE SCALE GENOMIC DNA]</scope>
    <source>
        <strain evidence="4">cv. GZQX0401</strain>
        <tissue evidence="3">Young leaves</tissue>
    </source>
</reference>
<dbReference type="Pfam" id="PF13962">
    <property type="entry name" value="PGG"/>
    <property type="match status" value="1"/>
</dbReference>
<dbReference type="Gene3D" id="1.25.40.20">
    <property type="entry name" value="Ankyrin repeat-containing domain"/>
    <property type="match status" value="1"/>
</dbReference>
<name>A0A067K0G5_JATCU</name>
<dbReference type="PANTHER" id="PTHR24177">
    <property type="entry name" value="CASKIN"/>
    <property type="match status" value="1"/>
</dbReference>
<organism evidence="3 4">
    <name type="scientific">Jatropha curcas</name>
    <name type="common">Barbados nut</name>
    <dbReference type="NCBI Taxonomy" id="180498"/>
    <lineage>
        <taxon>Eukaryota</taxon>
        <taxon>Viridiplantae</taxon>
        <taxon>Streptophyta</taxon>
        <taxon>Embryophyta</taxon>
        <taxon>Tracheophyta</taxon>
        <taxon>Spermatophyta</taxon>
        <taxon>Magnoliopsida</taxon>
        <taxon>eudicotyledons</taxon>
        <taxon>Gunneridae</taxon>
        <taxon>Pentapetalae</taxon>
        <taxon>rosids</taxon>
        <taxon>fabids</taxon>
        <taxon>Malpighiales</taxon>
        <taxon>Euphorbiaceae</taxon>
        <taxon>Crotonoideae</taxon>
        <taxon>Jatropheae</taxon>
        <taxon>Jatropha</taxon>
    </lineage>
</organism>
<keyword evidence="1" id="KW-0472">Membrane</keyword>
<dbReference type="PANTHER" id="PTHR24177:SF329">
    <property type="entry name" value="ANKYRIN REPEAT PROTEIN"/>
    <property type="match status" value="1"/>
</dbReference>
<keyword evidence="4" id="KW-1185">Reference proteome</keyword>
<dbReference type="OrthoDB" id="1880601at2759"/>